<name>A0A4S2HDJ0_9PROT</name>
<feature type="region of interest" description="Disordered" evidence="1">
    <location>
        <begin position="85"/>
        <end position="115"/>
    </location>
</feature>
<keyword evidence="2" id="KW-0812">Transmembrane</keyword>
<protein>
    <recommendedName>
        <fullName evidence="3">TonB C-terminal domain-containing protein</fullName>
    </recommendedName>
</protein>
<proteinExistence type="predicted"/>
<dbReference type="SUPFAM" id="SSF74653">
    <property type="entry name" value="TolA/TonB C-terminal domain"/>
    <property type="match status" value="1"/>
</dbReference>
<dbReference type="PROSITE" id="PS52015">
    <property type="entry name" value="TONB_CTD"/>
    <property type="match status" value="1"/>
</dbReference>
<dbReference type="AlphaFoldDB" id="A0A4S2HDJ0"/>
<evidence type="ECO:0000256" key="1">
    <source>
        <dbReference type="SAM" id="MobiDB-lite"/>
    </source>
</evidence>
<evidence type="ECO:0000313" key="5">
    <source>
        <dbReference type="Proteomes" id="UP000305451"/>
    </source>
</evidence>
<dbReference type="EMBL" id="SRXV01000001">
    <property type="protein sequence ID" value="TGY93913.1"/>
    <property type="molecule type" value="Genomic_DNA"/>
</dbReference>
<evidence type="ECO:0000313" key="4">
    <source>
        <dbReference type="EMBL" id="TGY93913.1"/>
    </source>
</evidence>
<dbReference type="GO" id="GO:0055085">
    <property type="term" value="P:transmembrane transport"/>
    <property type="evidence" value="ECO:0007669"/>
    <property type="project" value="InterPro"/>
</dbReference>
<dbReference type="Proteomes" id="UP000305451">
    <property type="component" value="Unassembled WGS sequence"/>
</dbReference>
<accession>A0A4S2HDJ0</accession>
<dbReference type="InterPro" id="IPR037682">
    <property type="entry name" value="TonB_C"/>
</dbReference>
<evidence type="ECO:0000259" key="3">
    <source>
        <dbReference type="PROSITE" id="PS52015"/>
    </source>
</evidence>
<dbReference type="RefSeq" id="WP_135943108.1">
    <property type="nucleotide sequence ID" value="NZ_BMEI01000001.1"/>
</dbReference>
<feature type="domain" description="TonB C-terminal" evidence="3">
    <location>
        <begin position="112"/>
        <end position="203"/>
    </location>
</feature>
<dbReference type="Gene3D" id="3.30.1150.10">
    <property type="match status" value="1"/>
</dbReference>
<keyword evidence="5" id="KW-1185">Reference proteome</keyword>
<keyword evidence="2" id="KW-1133">Transmembrane helix</keyword>
<sequence>MTAVTAFSARTSLLLPVAGAITLLLFFLMSRLIDAPSPPPVRQIDPVQVSIGEIVADVAVREPLPDAPETLAMPDIPSLSRDVPAARGNPGVSGQYPVSSPASGPVDPGDIALDPGSTPLTRAAPVYPPSQARRGQEASCLVRYDVLGNGRTTNIQISGCEPAFAAATHAAVEHWRYNATMADGADHIVRSGLTTRLDFTLND</sequence>
<feature type="transmembrane region" description="Helical" evidence="2">
    <location>
        <begin position="12"/>
        <end position="33"/>
    </location>
</feature>
<gene>
    <name evidence="4" type="ORF">E5162_01075</name>
</gene>
<organism evidence="4 5">
    <name type="scientific">Marinicauda pacifica</name>
    <dbReference type="NCBI Taxonomy" id="1133559"/>
    <lineage>
        <taxon>Bacteria</taxon>
        <taxon>Pseudomonadati</taxon>
        <taxon>Pseudomonadota</taxon>
        <taxon>Alphaproteobacteria</taxon>
        <taxon>Maricaulales</taxon>
        <taxon>Maricaulaceae</taxon>
        <taxon>Marinicauda</taxon>
    </lineage>
</organism>
<keyword evidence="2" id="KW-0472">Membrane</keyword>
<comment type="caution">
    <text evidence="4">The sequence shown here is derived from an EMBL/GenBank/DDBJ whole genome shotgun (WGS) entry which is preliminary data.</text>
</comment>
<evidence type="ECO:0000256" key="2">
    <source>
        <dbReference type="SAM" id="Phobius"/>
    </source>
</evidence>
<dbReference type="Pfam" id="PF03544">
    <property type="entry name" value="TonB_C"/>
    <property type="match status" value="1"/>
</dbReference>
<reference evidence="4 5" key="1">
    <citation type="journal article" date="2013" name="Int. J. Syst. Evol. Microbiol.">
        <title>Marinicauda pacifica gen. nov., sp. nov., a prosthecate alphaproteobacterium of the family Hyphomonadaceae isolated from deep seawater.</title>
        <authorList>
            <person name="Zhang X.Y."/>
            <person name="Li G.W."/>
            <person name="Wang C.S."/>
            <person name="Zhang Y.J."/>
            <person name="Xu X.W."/>
            <person name="Li H."/>
            <person name="Liu A."/>
            <person name="Liu C."/>
            <person name="Xie B.B."/>
            <person name="Qin Q.L."/>
            <person name="Xu Z."/>
            <person name="Chen X.L."/>
            <person name="Zhou B.C."/>
            <person name="Zhang Y.Z."/>
        </authorList>
    </citation>
    <scope>NUCLEOTIDE SEQUENCE [LARGE SCALE GENOMIC DNA]</scope>
    <source>
        <strain evidence="4 5">P-1 km-3</strain>
    </source>
</reference>